<evidence type="ECO:0000313" key="2">
    <source>
        <dbReference type="EMBL" id="SVC99260.1"/>
    </source>
</evidence>
<feature type="non-terminal residue" evidence="2">
    <location>
        <position position="1"/>
    </location>
</feature>
<gene>
    <name evidence="2" type="ORF">METZ01_LOCUS352114</name>
</gene>
<dbReference type="EMBL" id="UINC01123051">
    <property type="protein sequence ID" value="SVC99260.1"/>
    <property type="molecule type" value="Genomic_DNA"/>
</dbReference>
<accession>A0A382RPB1</accession>
<sequence>FPQRPLCEPGCSGLKAAGPEGSTAVAGTEPSPSPWAQLDDWEKE</sequence>
<reference evidence="2" key="1">
    <citation type="submission" date="2018-05" db="EMBL/GenBank/DDBJ databases">
        <authorList>
            <person name="Lanie J.A."/>
            <person name="Ng W.-L."/>
            <person name="Kazmierczak K.M."/>
            <person name="Andrzejewski T.M."/>
            <person name="Davidsen T.M."/>
            <person name="Wayne K.J."/>
            <person name="Tettelin H."/>
            <person name="Glass J.I."/>
            <person name="Rusch D."/>
            <person name="Podicherti R."/>
            <person name="Tsui H.-C.T."/>
            <person name="Winkler M.E."/>
        </authorList>
    </citation>
    <scope>NUCLEOTIDE SEQUENCE</scope>
</reference>
<name>A0A382RPB1_9ZZZZ</name>
<feature type="region of interest" description="Disordered" evidence="1">
    <location>
        <begin position="1"/>
        <end position="44"/>
    </location>
</feature>
<proteinExistence type="predicted"/>
<organism evidence="2">
    <name type="scientific">marine metagenome</name>
    <dbReference type="NCBI Taxonomy" id="408172"/>
    <lineage>
        <taxon>unclassified sequences</taxon>
        <taxon>metagenomes</taxon>
        <taxon>ecological metagenomes</taxon>
    </lineage>
</organism>
<dbReference type="AlphaFoldDB" id="A0A382RPB1"/>
<evidence type="ECO:0000256" key="1">
    <source>
        <dbReference type="SAM" id="MobiDB-lite"/>
    </source>
</evidence>
<protein>
    <submittedName>
        <fullName evidence="2">Uncharacterized protein</fullName>
    </submittedName>
</protein>